<organism evidence="2 3">
    <name type="scientific">Pseudoalteromonas rubra</name>
    <dbReference type="NCBI Taxonomy" id="43658"/>
    <lineage>
        <taxon>Bacteria</taxon>
        <taxon>Pseudomonadati</taxon>
        <taxon>Pseudomonadota</taxon>
        <taxon>Gammaproteobacteria</taxon>
        <taxon>Alteromonadales</taxon>
        <taxon>Pseudoalteromonadaceae</taxon>
        <taxon>Pseudoalteromonas</taxon>
    </lineage>
</organism>
<sequence length="218" mass="24916">MGSDDLFKKRKRAAKTKHSRREGRRSAYETVLIVTEGEKTEPYYFQELIADYRLNSANIVVDGSSNSSPSSILKHAKCLAKRAKEKGIPYDRVYCVFDKDSHACYEKTVEQIGSIREFYCVRSVPCFEYWFLLHYDYSTASIVGTGTQSCGDNAVKALKQYIPEYEKADISVYHLIKPHMQFAINNAKRSLAESERNFNDNPSTSVHLLVEFLINLKG</sequence>
<evidence type="ECO:0000256" key="1">
    <source>
        <dbReference type="SAM" id="MobiDB-lite"/>
    </source>
</evidence>
<proteinExistence type="predicted"/>
<dbReference type="EMBL" id="PNCJ01000014">
    <property type="protein sequence ID" value="TMP37526.1"/>
    <property type="molecule type" value="Genomic_DNA"/>
</dbReference>
<protein>
    <submittedName>
        <fullName evidence="2">CRISPR-associated protein</fullName>
    </submittedName>
</protein>
<feature type="region of interest" description="Disordered" evidence="1">
    <location>
        <begin position="1"/>
        <end position="22"/>
    </location>
</feature>
<comment type="caution">
    <text evidence="2">The sequence shown here is derived from an EMBL/GenBank/DDBJ whole genome shotgun (WGS) entry which is preliminary data.</text>
</comment>
<dbReference type="Proteomes" id="UP000306719">
    <property type="component" value="Unassembled WGS sequence"/>
</dbReference>
<reference evidence="3" key="2">
    <citation type="submission" date="2019-06" db="EMBL/GenBank/DDBJ databases">
        <title>Co-occurence of chitin degradation, pigmentation and bioactivity in marine Pseudoalteromonas.</title>
        <authorList>
            <person name="Sonnenschein E.C."/>
            <person name="Bech P.K."/>
        </authorList>
    </citation>
    <scope>NUCLEOTIDE SEQUENCE [LARGE SCALE GENOMIC DNA]</scope>
    <source>
        <strain evidence="3">S2599</strain>
    </source>
</reference>
<evidence type="ECO:0000313" key="3">
    <source>
        <dbReference type="Proteomes" id="UP000306719"/>
    </source>
</evidence>
<dbReference type="OrthoDB" id="9796523at2"/>
<evidence type="ECO:0000313" key="2">
    <source>
        <dbReference type="EMBL" id="TMP37526.1"/>
    </source>
</evidence>
<reference evidence="2 3" key="1">
    <citation type="submission" date="2018-01" db="EMBL/GenBank/DDBJ databases">
        <authorList>
            <person name="Paulsen S."/>
            <person name="Gram L.K."/>
        </authorList>
    </citation>
    <scope>NUCLEOTIDE SEQUENCE [LARGE SCALE GENOMIC DNA]</scope>
    <source>
        <strain evidence="2 3">S2599</strain>
    </source>
</reference>
<feature type="compositionally biased region" description="Basic residues" evidence="1">
    <location>
        <begin position="8"/>
        <end position="22"/>
    </location>
</feature>
<gene>
    <name evidence="2" type="ORF">CWB98_10135</name>
</gene>
<dbReference type="Pfam" id="PF13707">
    <property type="entry name" value="RloB"/>
    <property type="match status" value="1"/>
</dbReference>
<dbReference type="RefSeq" id="WP_138544738.1">
    <property type="nucleotide sequence ID" value="NZ_PNCJ01000014.1"/>
</dbReference>
<name>A0A5S3X0S9_9GAMM</name>
<dbReference type="InterPro" id="IPR025591">
    <property type="entry name" value="RloB"/>
</dbReference>
<accession>A0A5S3X0S9</accession>
<dbReference type="AlphaFoldDB" id="A0A5S3X0S9"/>